<dbReference type="RefSeq" id="WP_094264954.1">
    <property type="nucleotide sequence ID" value="NZ_NOWF01000007.1"/>
</dbReference>
<dbReference type="PANTHER" id="PTHR16320:SF23">
    <property type="entry name" value="SPHINGOMYELINASE C 1"/>
    <property type="match status" value="1"/>
</dbReference>
<organism evidence="7 8">
    <name type="scientific">Paludifilum halophilum</name>
    <dbReference type="NCBI Taxonomy" id="1642702"/>
    <lineage>
        <taxon>Bacteria</taxon>
        <taxon>Bacillati</taxon>
        <taxon>Bacillota</taxon>
        <taxon>Bacilli</taxon>
        <taxon>Bacillales</taxon>
        <taxon>Thermoactinomycetaceae</taxon>
        <taxon>Paludifilum</taxon>
    </lineage>
</organism>
<comment type="similarity">
    <text evidence="1">Belongs to the neutral sphingomyelinase family.</text>
</comment>
<dbReference type="InterPro" id="IPR005135">
    <property type="entry name" value="Endo/exonuclease/phosphatase"/>
</dbReference>
<name>A0A235B4Q0_9BACL</name>
<keyword evidence="4" id="KW-0378">Hydrolase</keyword>
<proteinExistence type="inferred from homology"/>
<dbReference type="NCBIfam" id="TIGR03395">
    <property type="entry name" value="sphingomy"/>
    <property type="match status" value="1"/>
</dbReference>
<feature type="domain" description="Endonuclease/exonuclease/phosphatase" evidence="6">
    <location>
        <begin position="43"/>
        <end position="318"/>
    </location>
</feature>
<evidence type="ECO:0000256" key="5">
    <source>
        <dbReference type="SAM" id="SignalP"/>
    </source>
</evidence>
<dbReference type="GO" id="GO:0031640">
    <property type="term" value="P:killing of cells of another organism"/>
    <property type="evidence" value="ECO:0007669"/>
    <property type="project" value="UniProtKB-KW"/>
</dbReference>
<dbReference type="AlphaFoldDB" id="A0A235B4Q0"/>
<evidence type="ECO:0000259" key="6">
    <source>
        <dbReference type="Pfam" id="PF03372"/>
    </source>
</evidence>
<dbReference type="CDD" id="cd09078">
    <property type="entry name" value="nSMase"/>
    <property type="match status" value="1"/>
</dbReference>
<comment type="caution">
    <text evidence="7">The sequence shown here is derived from an EMBL/GenBank/DDBJ whole genome shotgun (WGS) entry which is preliminary data.</text>
</comment>
<evidence type="ECO:0000256" key="2">
    <source>
        <dbReference type="ARBA" id="ARBA00022729"/>
    </source>
</evidence>
<accession>A0A235B4Q0</accession>
<dbReference type="InterPro" id="IPR038772">
    <property type="entry name" value="Sph/SMPD2-like"/>
</dbReference>
<dbReference type="PANTHER" id="PTHR16320">
    <property type="entry name" value="SPHINGOMYELINASE FAMILY MEMBER"/>
    <property type="match status" value="1"/>
</dbReference>
<keyword evidence="8" id="KW-1185">Reference proteome</keyword>
<evidence type="ECO:0000256" key="3">
    <source>
        <dbReference type="ARBA" id="ARBA00022735"/>
    </source>
</evidence>
<keyword evidence="2 5" id="KW-0732">Signal</keyword>
<dbReference type="Proteomes" id="UP000215459">
    <property type="component" value="Unassembled WGS sequence"/>
</dbReference>
<evidence type="ECO:0000313" key="8">
    <source>
        <dbReference type="Proteomes" id="UP000215459"/>
    </source>
</evidence>
<keyword evidence="3" id="KW-0354">Hemolysis</keyword>
<evidence type="ECO:0000256" key="1">
    <source>
        <dbReference type="ARBA" id="ARBA00006335"/>
    </source>
</evidence>
<gene>
    <name evidence="7" type="primary">sph</name>
    <name evidence="7" type="ORF">CHM34_12570</name>
</gene>
<reference evidence="7 8" key="1">
    <citation type="submission" date="2017-07" db="EMBL/GenBank/DDBJ databases">
        <title>The genome sequence of Paludifilum halophilum highlights mechanisms for microbial adaptation to high salt environemnts.</title>
        <authorList>
            <person name="Belbahri L."/>
        </authorList>
    </citation>
    <scope>NUCLEOTIDE SEQUENCE [LARGE SCALE GENOMIC DNA]</scope>
    <source>
        <strain evidence="7 8">DSM 102817</strain>
    </source>
</reference>
<dbReference type="EMBL" id="NOWF01000007">
    <property type="protein sequence ID" value="OYD07211.1"/>
    <property type="molecule type" value="Genomic_DNA"/>
</dbReference>
<protein>
    <submittedName>
        <fullName evidence="7">Sphingomyelin phosphodiesterase</fullName>
    </submittedName>
</protein>
<dbReference type="Gene3D" id="3.60.10.10">
    <property type="entry name" value="Endonuclease/exonuclease/phosphatase"/>
    <property type="match status" value="1"/>
</dbReference>
<dbReference type="GO" id="GO:0004767">
    <property type="term" value="F:sphingomyelin phosphodiesterase activity"/>
    <property type="evidence" value="ECO:0007669"/>
    <property type="project" value="InterPro"/>
</dbReference>
<dbReference type="InterPro" id="IPR036691">
    <property type="entry name" value="Endo/exonu/phosph_ase_sf"/>
</dbReference>
<feature type="signal peptide" evidence="5">
    <location>
        <begin position="1"/>
        <end position="27"/>
    </location>
</feature>
<dbReference type="OrthoDB" id="7316663at2"/>
<sequence length="329" mass="37268">MRRRICGWVLCSLLSLSMVFASTPVWAFQPEGDESDNVRLMAYNVYMLSQNLYPNWGQVKRAKLIQDADFIKGNDLIIFNEVFDNEASDVLLKGVSDQYPYQTPVLGRGKSGWDETRGSYSDVTPEDGGVAVVSQYPIEEKIQHVFQEGCGSDGYANKGFVYVKVKKNDRPLHVVGTHMQSQDSGCADGEAESIRRSQMEEIRNFIDQKGIPANETVFIGGDLNVIKGTAEYDSMLENLNVSEPQDYTGHPYTWDTEENSIAGYNYLDLSPQYLDYIFVEKDHAQPEVWNNHAWKVESPAWMVTSWGKTYRYTDYSDHYPVTGSASFAE</sequence>
<dbReference type="SUPFAM" id="SSF56219">
    <property type="entry name" value="DNase I-like"/>
    <property type="match status" value="1"/>
</dbReference>
<feature type="chain" id="PRO_5038992665" evidence="5">
    <location>
        <begin position="28"/>
        <end position="329"/>
    </location>
</feature>
<keyword evidence="3" id="KW-0204">Cytolysis</keyword>
<evidence type="ECO:0000313" key="7">
    <source>
        <dbReference type="EMBL" id="OYD07211.1"/>
    </source>
</evidence>
<evidence type="ECO:0000256" key="4">
    <source>
        <dbReference type="ARBA" id="ARBA00022801"/>
    </source>
</evidence>
<dbReference type="Pfam" id="PF03372">
    <property type="entry name" value="Exo_endo_phos"/>
    <property type="match status" value="1"/>
</dbReference>
<dbReference type="GO" id="GO:0005576">
    <property type="term" value="C:extracellular region"/>
    <property type="evidence" value="ECO:0007669"/>
    <property type="project" value="InterPro"/>
</dbReference>
<dbReference type="InterPro" id="IPR017766">
    <property type="entry name" value="Sphingomyelinase/PLipase_C"/>
</dbReference>